<dbReference type="Proteomes" id="UP000786693">
    <property type="component" value="Unassembled WGS sequence"/>
</dbReference>
<protein>
    <submittedName>
        <fullName evidence="1">CopG family transcriptional regulator</fullName>
    </submittedName>
</protein>
<proteinExistence type="predicted"/>
<dbReference type="RefSeq" id="WP_255576529.1">
    <property type="nucleotide sequence ID" value="NZ_BPFH01000013.1"/>
</dbReference>
<comment type="caution">
    <text evidence="1">The sequence shown here is derived from an EMBL/GenBank/DDBJ whole genome shotgun (WGS) entry which is preliminary data.</text>
</comment>
<evidence type="ECO:0000313" key="2">
    <source>
        <dbReference type="Proteomes" id="UP000786693"/>
    </source>
</evidence>
<evidence type="ECO:0000313" key="1">
    <source>
        <dbReference type="EMBL" id="GIT97170.1"/>
    </source>
</evidence>
<dbReference type="EMBL" id="BPFH01000013">
    <property type="protein sequence ID" value="GIT97170.1"/>
    <property type="molecule type" value="Genomic_DNA"/>
</dbReference>
<keyword evidence="2" id="KW-1185">Reference proteome</keyword>
<reference evidence="1 2" key="1">
    <citation type="submission" date="2021-05" db="EMBL/GenBank/DDBJ databases">
        <title>Bacteria Genome sequencing.</title>
        <authorList>
            <person name="Takabe Y."/>
            <person name="Nakajima Y."/>
            <person name="Suzuki S."/>
            <person name="Shiozaki T."/>
        </authorList>
    </citation>
    <scope>NUCLEOTIDE SEQUENCE [LARGE SCALE GENOMIC DNA]</scope>
    <source>
        <strain evidence="1 2">AI_62</strain>
    </source>
</reference>
<dbReference type="Pfam" id="PF04214">
    <property type="entry name" value="DUF411"/>
    <property type="match status" value="1"/>
</dbReference>
<dbReference type="InterPro" id="IPR007332">
    <property type="entry name" value="DUF411"/>
</dbReference>
<accession>A0ABQ4NS86</accession>
<organism evidence="1 2">
    <name type="scientific">Jannaschia pagri</name>
    <dbReference type="NCBI Taxonomy" id="2829797"/>
    <lineage>
        <taxon>Bacteria</taxon>
        <taxon>Pseudomonadati</taxon>
        <taxon>Pseudomonadota</taxon>
        <taxon>Alphaproteobacteria</taxon>
        <taxon>Rhodobacterales</taxon>
        <taxon>Roseobacteraceae</taxon>
        <taxon>Jannaschia</taxon>
    </lineage>
</organism>
<name>A0ABQ4NS86_9RHOB</name>
<gene>
    <name evidence="1" type="ORF">JANAI62_37930</name>
</gene>
<sequence length="174" mass="18307">MATGVARNPFIFQIKGPIDMITRRHFTTLSATALVVAAMPARAGTPMHVLTSPGCGCCHAWADLARARGYAVTVEELTDPEAQKSDRGIPLELASCHTIEADGYVFEGHVPFEALEAVLQDRPAITGLAVPGMPIGSPGMGDDPSARYDVIAFGGEAGTGTVYYRAGTAQPFET</sequence>